<dbReference type="AlphaFoldDB" id="A0A139JQR2"/>
<evidence type="ECO:0000256" key="1">
    <source>
        <dbReference type="ARBA" id="ARBA00005439"/>
    </source>
</evidence>
<reference evidence="7 9" key="1">
    <citation type="submission" date="2014-04" db="EMBL/GenBank/DDBJ databases">
        <title>Genome study of Napier grass stunt phytoplasma.</title>
        <authorList>
            <person name="Kawicha P."/>
            <person name="Dickinson M."/>
            <person name="Hodgetts J."/>
        </authorList>
    </citation>
    <scope>NUCLEOTIDE SEQUENCE [LARGE SCALE GENOMIC DNA]</scope>
    <source>
        <strain evidence="7 9">NGS-S10</strain>
    </source>
</reference>
<organism evidence="6 8">
    <name type="scientific">Candidatus Phytoplasma oryzae</name>
    <dbReference type="NCBI Taxonomy" id="203274"/>
    <lineage>
        <taxon>Bacteria</taxon>
        <taxon>Bacillati</taxon>
        <taxon>Mycoplasmatota</taxon>
        <taxon>Mollicutes</taxon>
        <taxon>Acholeplasmatales</taxon>
        <taxon>Acholeplasmataceae</taxon>
        <taxon>Candidatus Phytoplasma</taxon>
        <taxon>16SrXI (Rice yellow dwarf group)</taxon>
    </lineage>
</organism>
<dbReference type="Proteomes" id="UP000070069">
    <property type="component" value="Unassembled WGS sequence"/>
</dbReference>
<dbReference type="EMBL" id="JHUK01000002">
    <property type="protein sequence ID" value="RAM57868.1"/>
    <property type="molecule type" value="Genomic_DNA"/>
</dbReference>
<evidence type="ECO:0000256" key="3">
    <source>
        <dbReference type="ARBA" id="ARBA00022917"/>
    </source>
</evidence>
<name>A0A139JQR2_9MOLU</name>
<gene>
    <name evidence="6" type="primary">infC</name>
    <name evidence="6" type="ORF">AXA84_0127</name>
    <name evidence="7" type="ORF">DH96_00925</name>
</gene>
<comment type="caution">
    <text evidence="6">The sequence shown here is derived from an EMBL/GenBank/DDBJ whole genome shotgun (WGS) entry which is preliminary data.</text>
</comment>
<dbReference type="Gene3D" id="3.30.110.10">
    <property type="entry name" value="Translation initiation factor 3 (IF-3), C-terminal domain"/>
    <property type="match status" value="1"/>
</dbReference>
<dbReference type="PANTHER" id="PTHR10938:SF0">
    <property type="entry name" value="TRANSLATION INITIATION FACTOR IF-3, MITOCHONDRIAL"/>
    <property type="match status" value="1"/>
</dbReference>
<evidence type="ECO:0000256" key="4">
    <source>
        <dbReference type="NCBIfam" id="TIGR00168"/>
    </source>
</evidence>
<proteinExistence type="inferred from homology"/>
<dbReference type="InterPro" id="IPR036788">
    <property type="entry name" value="T_IF-3_C_sf"/>
</dbReference>
<dbReference type="GO" id="GO:0032790">
    <property type="term" value="P:ribosome disassembly"/>
    <property type="evidence" value="ECO:0007669"/>
    <property type="project" value="TreeGrafter"/>
</dbReference>
<dbReference type="PROSITE" id="PS00938">
    <property type="entry name" value="IF3"/>
    <property type="match status" value="1"/>
</dbReference>
<dbReference type="GO" id="GO:0016020">
    <property type="term" value="C:membrane"/>
    <property type="evidence" value="ECO:0007669"/>
    <property type="project" value="TreeGrafter"/>
</dbReference>
<keyword evidence="3" id="KW-0648">Protein biosynthesis</keyword>
<dbReference type="GO" id="GO:0005829">
    <property type="term" value="C:cytosol"/>
    <property type="evidence" value="ECO:0007669"/>
    <property type="project" value="TreeGrafter"/>
</dbReference>
<keyword evidence="2 6" id="KW-0396">Initiation factor</keyword>
<protein>
    <recommendedName>
        <fullName evidence="4">Translation initiation factor IF-3</fullName>
    </recommendedName>
</protein>
<evidence type="ECO:0000259" key="5">
    <source>
        <dbReference type="Pfam" id="PF00707"/>
    </source>
</evidence>
<evidence type="ECO:0000313" key="8">
    <source>
        <dbReference type="Proteomes" id="UP000070069"/>
    </source>
</evidence>
<dbReference type="SUPFAM" id="SSF55200">
    <property type="entry name" value="Translation initiation factor IF3, C-terminal domain"/>
    <property type="match status" value="1"/>
</dbReference>
<dbReference type="Pfam" id="PF00707">
    <property type="entry name" value="IF3_C"/>
    <property type="match status" value="1"/>
</dbReference>
<dbReference type="InterPro" id="IPR001288">
    <property type="entry name" value="Translation_initiation_fac_3"/>
</dbReference>
<evidence type="ECO:0000313" key="6">
    <source>
        <dbReference type="EMBL" id="KXT29313.1"/>
    </source>
</evidence>
<dbReference type="EMBL" id="LTBM01000002">
    <property type="protein sequence ID" value="KXT29313.1"/>
    <property type="molecule type" value="Genomic_DNA"/>
</dbReference>
<reference evidence="6 8" key="2">
    <citation type="submission" date="2016-02" db="EMBL/GenBank/DDBJ databases">
        <title>A draft genome sequence of Candidatus Phytoplasma oryzae strain Mbita1, the causative agent of Napier Grass stunt disease in Kenya.</title>
        <authorList>
            <person name="Fischer A."/>
            <person name="Santa-Cruz I."/>
            <person name="Wambua L."/>
            <person name="Olds C."/>
            <person name="Midega C."/>
            <person name="Dickinson M."/>
            <person name="Kawicha P."/>
            <person name="Khan Z."/>
            <person name="Masiga D."/>
            <person name="Jores J."/>
            <person name="Bernd S."/>
        </authorList>
    </citation>
    <scope>NUCLEOTIDE SEQUENCE [LARGE SCALE GENOMIC DNA]</scope>
    <source>
        <strain evidence="6">Mbita1</strain>
    </source>
</reference>
<dbReference type="PANTHER" id="PTHR10938">
    <property type="entry name" value="TRANSLATION INITIATION FACTOR IF-3"/>
    <property type="match status" value="1"/>
</dbReference>
<accession>A0A139JQR2</accession>
<sequence>MVVRLVNYSKFKYQQQKKIKEIKKKQHIINTKEIRINPNIEENDLNIKIKKMIDFLTKGDKVKFIVHFRGRMIHNTTLGGEIFNKIFKKLDDIGVLEVKPKMEGNRMVAIFIPKKK</sequence>
<feature type="domain" description="Translation initiation factor 3 C-terminal" evidence="5">
    <location>
        <begin position="29"/>
        <end position="114"/>
    </location>
</feature>
<dbReference type="GO" id="GO:0043022">
    <property type="term" value="F:ribosome binding"/>
    <property type="evidence" value="ECO:0007669"/>
    <property type="project" value="TreeGrafter"/>
</dbReference>
<evidence type="ECO:0000313" key="7">
    <source>
        <dbReference type="EMBL" id="RAM57868.1"/>
    </source>
</evidence>
<keyword evidence="9" id="KW-1185">Reference proteome</keyword>
<dbReference type="InterPro" id="IPR019815">
    <property type="entry name" value="Translation_initiation_fac_3_C"/>
</dbReference>
<comment type="similarity">
    <text evidence="1">Belongs to the IF-3 family.</text>
</comment>
<dbReference type="GO" id="GO:0003743">
    <property type="term" value="F:translation initiation factor activity"/>
    <property type="evidence" value="ECO:0007669"/>
    <property type="project" value="UniProtKB-UniRule"/>
</dbReference>
<evidence type="ECO:0000256" key="2">
    <source>
        <dbReference type="ARBA" id="ARBA00022540"/>
    </source>
</evidence>
<evidence type="ECO:0000313" key="9">
    <source>
        <dbReference type="Proteomes" id="UP000249343"/>
    </source>
</evidence>
<dbReference type="InterPro" id="IPR019813">
    <property type="entry name" value="Translation_initiation_fac3_CS"/>
</dbReference>
<dbReference type="PATRIC" id="fig|203274.3.peg.232"/>
<dbReference type="NCBIfam" id="TIGR00168">
    <property type="entry name" value="infC"/>
    <property type="match status" value="1"/>
</dbReference>
<dbReference type="Proteomes" id="UP000249343">
    <property type="component" value="Unassembled WGS sequence"/>
</dbReference>